<reference evidence="5 6" key="1">
    <citation type="journal article" date="2008" name="Nature">
        <title>The genome of the model beetle and pest Tribolium castaneum.</title>
        <authorList>
            <consortium name="Tribolium Genome Sequencing Consortium"/>
            <person name="Richards S."/>
            <person name="Gibbs R.A."/>
            <person name="Weinstock G.M."/>
            <person name="Brown S.J."/>
            <person name="Denell R."/>
            <person name="Beeman R.W."/>
            <person name="Gibbs R."/>
            <person name="Beeman R.W."/>
            <person name="Brown S.J."/>
            <person name="Bucher G."/>
            <person name="Friedrich M."/>
            <person name="Grimmelikhuijzen C.J."/>
            <person name="Klingler M."/>
            <person name="Lorenzen M."/>
            <person name="Richards S."/>
            <person name="Roth S."/>
            <person name="Schroder R."/>
            <person name="Tautz D."/>
            <person name="Zdobnov E.M."/>
            <person name="Muzny D."/>
            <person name="Gibbs R.A."/>
            <person name="Weinstock G.M."/>
            <person name="Attaway T."/>
            <person name="Bell S."/>
            <person name="Buhay C.J."/>
            <person name="Chandrabose M.N."/>
            <person name="Chavez D."/>
            <person name="Clerk-Blankenburg K.P."/>
            <person name="Cree A."/>
            <person name="Dao M."/>
            <person name="Davis C."/>
            <person name="Chacko J."/>
            <person name="Dinh H."/>
            <person name="Dugan-Rocha S."/>
            <person name="Fowler G."/>
            <person name="Garner T.T."/>
            <person name="Garnes J."/>
            <person name="Gnirke A."/>
            <person name="Hawes A."/>
            <person name="Hernandez J."/>
            <person name="Hines S."/>
            <person name="Holder M."/>
            <person name="Hume J."/>
            <person name="Jhangiani S.N."/>
            <person name="Joshi V."/>
            <person name="Khan Z.M."/>
            <person name="Jackson L."/>
            <person name="Kovar C."/>
            <person name="Kowis A."/>
            <person name="Lee S."/>
            <person name="Lewis L.R."/>
            <person name="Margolis J."/>
            <person name="Morgan M."/>
            <person name="Nazareth L.V."/>
            <person name="Nguyen N."/>
            <person name="Okwuonu G."/>
            <person name="Parker D."/>
            <person name="Richards S."/>
            <person name="Ruiz S.J."/>
            <person name="Santibanez J."/>
            <person name="Savard J."/>
            <person name="Scherer S.E."/>
            <person name="Schneider B."/>
            <person name="Sodergren E."/>
            <person name="Tautz D."/>
            <person name="Vattahil S."/>
            <person name="Villasana D."/>
            <person name="White C.S."/>
            <person name="Wright R."/>
            <person name="Park Y."/>
            <person name="Beeman R.W."/>
            <person name="Lord J."/>
            <person name="Oppert B."/>
            <person name="Lorenzen M."/>
            <person name="Brown S."/>
            <person name="Wang L."/>
            <person name="Savard J."/>
            <person name="Tautz D."/>
            <person name="Richards S."/>
            <person name="Weinstock G."/>
            <person name="Gibbs R.A."/>
            <person name="Liu Y."/>
            <person name="Worley K."/>
            <person name="Weinstock G."/>
            <person name="Elsik C.G."/>
            <person name="Reese J.T."/>
            <person name="Elhaik E."/>
            <person name="Landan G."/>
            <person name="Graur D."/>
            <person name="Arensburger P."/>
            <person name="Atkinson P."/>
            <person name="Beeman R.W."/>
            <person name="Beidler J."/>
            <person name="Brown S.J."/>
            <person name="Demuth J.P."/>
            <person name="Drury D.W."/>
            <person name="Du Y.Z."/>
            <person name="Fujiwara H."/>
            <person name="Lorenzen M."/>
            <person name="Maselli V."/>
            <person name="Osanai M."/>
            <person name="Park Y."/>
            <person name="Robertson H.M."/>
            <person name="Tu Z."/>
            <person name="Wang J.J."/>
            <person name="Wang S."/>
            <person name="Richards S."/>
            <person name="Song H."/>
            <person name="Zhang L."/>
            <person name="Sodergren E."/>
            <person name="Werner D."/>
            <person name="Stanke M."/>
            <person name="Morgenstern B."/>
            <person name="Solovyev V."/>
            <person name="Kosarev P."/>
            <person name="Brown G."/>
            <person name="Chen H.C."/>
            <person name="Ermolaeva O."/>
            <person name="Hlavina W."/>
            <person name="Kapustin Y."/>
            <person name="Kiryutin B."/>
            <person name="Kitts P."/>
            <person name="Maglott D."/>
            <person name="Pruitt K."/>
            <person name="Sapojnikov V."/>
            <person name="Souvorov A."/>
            <person name="Mackey A.J."/>
            <person name="Waterhouse R.M."/>
            <person name="Wyder S."/>
            <person name="Zdobnov E.M."/>
            <person name="Zdobnov E.M."/>
            <person name="Wyder S."/>
            <person name="Kriventseva E.V."/>
            <person name="Kadowaki T."/>
            <person name="Bork P."/>
            <person name="Aranda M."/>
            <person name="Bao R."/>
            <person name="Beermann A."/>
            <person name="Berns N."/>
            <person name="Bolognesi R."/>
            <person name="Bonneton F."/>
            <person name="Bopp D."/>
            <person name="Brown S.J."/>
            <person name="Bucher G."/>
            <person name="Butts T."/>
            <person name="Chaumot A."/>
            <person name="Denell R.E."/>
            <person name="Ferrier D.E."/>
            <person name="Friedrich M."/>
            <person name="Gordon C.M."/>
            <person name="Jindra M."/>
            <person name="Klingler M."/>
            <person name="Lan Q."/>
            <person name="Lattorff H.M."/>
            <person name="Laudet V."/>
            <person name="von Levetsow C."/>
            <person name="Liu Z."/>
            <person name="Lutz R."/>
            <person name="Lynch J.A."/>
            <person name="da Fonseca R.N."/>
            <person name="Posnien N."/>
            <person name="Reuter R."/>
            <person name="Roth S."/>
            <person name="Savard J."/>
            <person name="Schinko J.B."/>
            <person name="Schmitt C."/>
            <person name="Schoppmeier M."/>
            <person name="Schroder R."/>
            <person name="Shippy T.D."/>
            <person name="Simonnet F."/>
            <person name="Marques-Souza H."/>
            <person name="Tautz D."/>
            <person name="Tomoyasu Y."/>
            <person name="Trauner J."/>
            <person name="Van der Zee M."/>
            <person name="Vervoort M."/>
            <person name="Wittkopp N."/>
            <person name="Wimmer E.A."/>
            <person name="Yang X."/>
            <person name="Jones A.K."/>
            <person name="Sattelle D.B."/>
            <person name="Ebert P.R."/>
            <person name="Nelson D."/>
            <person name="Scott J.G."/>
            <person name="Beeman R.W."/>
            <person name="Muthukrishnan S."/>
            <person name="Kramer K.J."/>
            <person name="Arakane Y."/>
            <person name="Beeman R.W."/>
            <person name="Zhu Q."/>
            <person name="Hogenkamp D."/>
            <person name="Dixit R."/>
            <person name="Oppert B."/>
            <person name="Jiang H."/>
            <person name="Zou Z."/>
            <person name="Marshall J."/>
            <person name="Elpidina E."/>
            <person name="Vinokurov K."/>
            <person name="Oppert C."/>
            <person name="Zou Z."/>
            <person name="Evans J."/>
            <person name="Lu Z."/>
            <person name="Zhao P."/>
            <person name="Sumathipala N."/>
            <person name="Altincicek B."/>
            <person name="Vilcinskas A."/>
            <person name="Williams M."/>
            <person name="Hultmark D."/>
            <person name="Hetru C."/>
            <person name="Jiang H."/>
            <person name="Grimmelikhuijzen C.J."/>
            <person name="Hauser F."/>
            <person name="Cazzamali G."/>
            <person name="Williamson M."/>
            <person name="Park Y."/>
            <person name="Li B."/>
            <person name="Tanaka Y."/>
            <person name="Predel R."/>
            <person name="Neupert S."/>
            <person name="Schachtner J."/>
            <person name="Verleyen P."/>
            <person name="Raible F."/>
            <person name="Bork P."/>
            <person name="Friedrich M."/>
            <person name="Walden K.K."/>
            <person name="Robertson H.M."/>
            <person name="Angeli S."/>
            <person name="Foret S."/>
            <person name="Bucher G."/>
            <person name="Schuetz S."/>
            <person name="Maleszka R."/>
            <person name="Wimmer E.A."/>
            <person name="Beeman R.W."/>
            <person name="Lorenzen M."/>
            <person name="Tomoyasu Y."/>
            <person name="Miller S.C."/>
            <person name="Grossmann D."/>
            <person name="Bucher G."/>
        </authorList>
    </citation>
    <scope>NUCLEOTIDE SEQUENCE [LARGE SCALE GENOMIC DNA]</scope>
    <source>
        <strain evidence="5 6">Georgia GA2</strain>
    </source>
</reference>
<dbReference type="GO" id="GO:0005615">
    <property type="term" value="C:extracellular space"/>
    <property type="evidence" value="ECO:0000318"/>
    <property type="project" value="GO_Central"/>
</dbReference>
<dbReference type="InParanoid" id="D2A5D1"/>
<dbReference type="SMART" id="SM00700">
    <property type="entry name" value="JHBP"/>
    <property type="match status" value="1"/>
</dbReference>
<dbReference type="FunCoup" id="D2A5D1">
    <property type="interactions" value="48"/>
</dbReference>
<dbReference type="PANTHER" id="PTHR11008:SF32">
    <property type="entry name" value="CIRCADIAN CLOCK-CONTROLLED PROTEIN DAYWAKE-RELATED"/>
    <property type="match status" value="1"/>
</dbReference>
<dbReference type="OMA" id="RTDRIEM"/>
<keyword evidence="6" id="KW-1185">Reference proteome</keyword>
<reference evidence="5 6" key="2">
    <citation type="journal article" date="2010" name="Nucleic Acids Res.">
        <title>BeetleBase in 2010: revisions to provide comprehensive genomic information for Tribolium castaneum.</title>
        <authorList>
            <person name="Kim H.S."/>
            <person name="Murphy T."/>
            <person name="Xia J."/>
            <person name="Caragea D."/>
            <person name="Park Y."/>
            <person name="Beeman R.W."/>
            <person name="Lorenzen M.D."/>
            <person name="Butcher S."/>
            <person name="Manak J.R."/>
            <person name="Brown S.J."/>
        </authorList>
    </citation>
    <scope>GENOME REANNOTATION</scope>
    <source>
        <strain evidence="5 6">Georgia GA2</strain>
    </source>
</reference>
<dbReference type="PhylomeDB" id="D2A5D1"/>
<keyword evidence="2" id="KW-0090">Biological rhythms</keyword>
<evidence type="ECO:0000256" key="2">
    <source>
        <dbReference type="ARBA" id="ARBA00023108"/>
    </source>
</evidence>
<comment type="similarity">
    <text evidence="3">Belongs to the TO family.</text>
</comment>
<dbReference type="Proteomes" id="UP000007266">
    <property type="component" value="Linkage group 6"/>
</dbReference>
<keyword evidence="1 4" id="KW-0732">Signal</keyword>
<evidence type="ECO:0000313" key="5">
    <source>
        <dbReference type="EMBL" id="EFA05095.1"/>
    </source>
</evidence>
<gene>
    <name evidence="5" type="primary">AUGUSTUS-3.0.2_15194</name>
    <name evidence="5" type="ORF">TcasGA2_TC015194</name>
</gene>
<dbReference type="FunFam" id="3.15.10.30:FF:000001">
    <property type="entry name" value="Takeout-like protein 1"/>
    <property type="match status" value="1"/>
</dbReference>
<dbReference type="HOGENOM" id="CLU_069908_0_0_1"/>
<accession>D2A5D1</accession>
<dbReference type="Pfam" id="PF06585">
    <property type="entry name" value="JHBP"/>
    <property type="match status" value="1"/>
</dbReference>
<sequence>MGRFCVTVLLLLVAGFATHAAKLPSTFKRCHKSDPKFDDCLVVNIEDAIHQLKNGAPELGLDSFEPLLISELVIGEGSGPVNVQQNFKNVKLHGLTGSKVLSQKASLDQNMLFAQSVTPMLRLEADYDMKGRVLLLPVFGNGPCNVTLVNTKINHTLIGEPFERKGRTFLKWVDYKVTLRPEIVKFHFANLFNGDDRLGNEINRVINENWDAVFTDVRDGYEKSFGLIFKDLANRVFTRVPLKDIFLE</sequence>
<proteinExistence type="inferred from homology"/>
<evidence type="ECO:0000256" key="3">
    <source>
        <dbReference type="ARBA" id="ARBA00060902"/>
    </source>
</evidence>
<organism evidence="5 6">
    <name type="scientific">Tribolium castaneum</name>
    <name type="common">Red flour beetle</name>
    <dbReference type="NCBI Taxonomy" id="7070"/>
    <lineage>
        <taxon>Eukaryota</taxon>
        <taxon>Metazoa</taxon>
        <taxon>Ecdysozoa</taxon>
        <taxon>Arthropoda</taxon>
        <taxon>Hexapoda</taxon>
        <taxon>Insecta</taxon>
        <taxon>Pterygota</taxon>
        <taxon>Neoptera</taxon>
        <taxon>Endopterygota</taxon>
        <taxon>Coleoptera</taxon>
        <taxon>Polyphaga</taxon>
        <taxon>Cucujiformia</taxon>
        <taxon>Tenebrionidae</taxon>
        <taxon>Tenebrionidae incertae sedis</taxon>
        <taxon>Tribolium</taxon>
    </lineage>
</organism>
<name>D2A5D1_TRICA</name>
<dbReference type="PANTHER" id="PTHR11008">
    <property type="entry name" value="PROTEIN TAKEOUT-LIKE PROTEIN"/>
    <property type="match status" value="1"/>
</dbReference>
<dbReference type="GO" id="GO:0007623">
    <property type="term" value="P:circadian rhythm"/>
    <property type="evidence" value="ECO:0000318"/>
    <property type="project" value="GO_Central"/>
</dbReference>
<feature type="chain" id="PRO_5003028878" evidence="4">
    <location>
        <begin position="21"/>
        <end position="248"/>
    </location>
</feature>
<dbReference type="Gene3D" id="3.15.10.30">
    <property type="entry name" value="Haemolymph juvenile hormone binding protein"/>
    <property type="match status" value="1"/>
</dbReference>
<feature type="signal peptide" evidence="4">
    <location>
        <begin position="1"/>
        <end position="20"/>
    </location>
</feature>
<dbReference type="InterPro" id="IPR010562">
    <property type="entry name" value="Haemolymph_juvenile_hormone-bd"/>
</dbReference>
<dbReference type="EMBL" id="KQ971345">
    <property type="protein sequence ID" value="EFA05095.1"/>
    <property type="molecule type" value="Genomic_DNA"/>
</dbReference>
<evidence type="ECO:0000256" key="4">
    <source>
        <dbReference type="SAM" id="SignalP"/>
    </source>
</evidence>
<protein>
    <submittedName>
        <fullName evidence="5">Protein takeout-like Protein</fullName>
    </submittedName>
</protein>
<evidence type="ECO:0000313" key="6">
    <source>
        <dbReference type="Proteomes" id="UP000007266"/>
    </source>
</evidence>
<dbReference type="eggNOG" id="ENOG502S3CX">
    <property type="taxonomic scope" value="Eukaryota"/>
</dbReference>
<dbReference type="AlphaFoldDB" id="D2A5D1"/>
<dbReference type="InterPro" id="IPR038606">
    <property type="entry name" value="To_sf"/>
</dbReference>
<evidence type="ECO:0000256" key="1">
    <source>
        <dbReference type="ARBA" id="ARBA00022729"/>
    </source>
</evidence>